<name>A0A1I4XYY6_9PROT</name>
<dbReference type="PANTHER" id="PTHR34109:SF1">
    <property type="entry name" value="VOC DOMAIN-CONTAINING PROTEIN"/>
    <property type="match status" value="1"/>
</dbReference>
<sequence length="168" mass="18316">MTTKPIPNGYHTITPYLMIDGATEAIDFYKRAFNAAELYKMDAPGGKVGHAEIQIGDSRIMMADSCGGESTFRSPQALGGSPIGLHLYVKDVDALFDQAVAAGAKIVKPVQDQFYGDRTGALEDPFGHMWFLATHNEDLSLDEIKQRAKTMFQQDKGDKGDKGGQVKT</sequence>
<dbReference type="EMBL" id="FOVJ01000001">
    <property type="protein sequence ID" value="SFN31088.1"/>
    <property type="molecule type" value="Genomic_DNA"/>
</dbReference>
<accession>A0A1I4XYY6</accession>
<evidence type="ECO:0000313" key="3">
    <source>
        <dbReference type="Proteomes" id="UP000183107"/>
    </source>
</evidence>
<evidence type="ECO:0000259" key="1">
    <source>
        <dbReference type="PROSITE" id="PS51819"/>
    </source>
</evidence>
<feature type="domain" description="VOC" evidence="1">
    <location>
        <begin position="9"/>
        <end position="135"/>
    </location>
</feature>
<dbReference type="SUPFAM" id="SSF54593">
    <property type="entry name" value="Glyoxalase/Bleomycin resistance protein/Dihydroxybiphenyl dioxygenase"/>
    <property type="match status" value="1"/>
</dbReference>
<reference evidence="3" key="1">
    <citation type="submission" date="2016-10" db="EMBL/GenBank/DDBJ databases">
        <authorList>
            <person name="Varghese N."/>
        </authorList>
    </citation>
    <scope>NUCLEOTIDE SEQUENCE [LARGE SCALE GENOMIC DNA]</scope>
    <source>
        <strain evidence="3">Nsp8</strain>
    </source>
</reference>
<dbReference type="PROSITE" id="PS51819">
    <property type="entry name" value="VOC"/>
    <property type="match status" value="1"/>
</dbReference>
<dbReference type="Gene3D" id="3.30.720.120">
    <property type="match status" value="1"/>
</dbReference>
<dbReference type="InterPro" id="IPR004360">
    <property type="entry name" value="Glyas_Fos-R_dOase_dom"/>
</dbReference>
<keyword evidence="3" id="KW-1185">Reference proteome</keyword>
<gene>
    <name evidence="2" type="ORF">SAMN05216386_0408</name>
</gene>
<dbReference type="CDD" id="cd07246">
    <property type="entry name" value="VOC_like"/>
    <property type="match status" value="1"/>
</dbReference>
<dbReference type="InterPro" id="IPR029068">
    <property type="entry name" value="Glyas_Bleomycin-R_OHBP_Dase"/>
</dbReference>
<dbReference type="PANTHER" id="PTHR34109">
    <property type="entry name" value="BNAUNNG04460D PROTEIN-RELATED"/>
    <property type="match status" value="1"/>
</dbReference>
<organism evidence="2 3">
    <name type="scientific">Nitrosospira briensis</name>
    <dbReference type="NCBI Taxonomy" id="35799"/>
    <lineage>
        <taxon>Bacteria</taxon>
        <taxon>Pseudomonadati</taxon>
        <taxon>Pseudomonadota</taxon>
        <taxon>Betaproteobacteria</taxon>
        <taxon>Nitrosomonadales</taxon>
        <taxon>Nitrosomonadaceae</taxon>
        <taxon>Nitrosospira</taxon>
    </lineage>
</organism>
<dbReference type="Proteomes" id="UP000183107">
    <property type="component" value="Unassembled WGS sequence"/>
</dbReference>
<evidence type="ECO:0000313" key="2">
    <source>
        <dbReference type="EMBL" id="SFN31088.1"/>
    </source>
</evidence>
<dbReference type="STRING" id="1266925.GCA_000619905_00463"/>
<proteinExistence type="predicted"/>
<dbReference type="InterPro" id="IPR037523">
    <property type="entry name" value="VOC_core"/>
</dbReference>
<dbReference type="Gene3D" id="3.30.720.110">
    <property type="match status" value="1"/>
</dbReference>
<dbReference type="OrthoDB" id="9795306at2"/>
<protein>
    <submittedName>
        <fullName evidence="2">PhnB protein</fullName>
    </submittedName>
</protein>
<dbReference type="RefSeq" id="WP_074794026.1">
    <property type="nucleotide sequence ID" value="NZ_FOVJ01000001.1"/>
</dbReference>
<dbReference type="Pfam" id="PF00903">
    <property type="entry name" value="Glyoxalase"/>
    <property type="match status" value="1"/>
</dbReference>
<dbReference type="AlphaFoldDB" id="A0A1I4XYY6"/>